<feature type="compositionally biased region" description="Low complexity" evidence="1">
    <location>
        <begin position="254"/>
        <end position="266"/>
    </location>
</feature>
<dbReference type="Proteomes" id="UP000249723">
    <property type="component" value="Unassembled WGS sequence"/>
</dbReference>
<evidence type="ECO:0000313" key="4">
    <source>
        <dbReference type="Proteomes" id="UP000249723"/>
    </source>
</evidence>
<feature type="compositionally biased region" description="Pro residues" evidence="1">
    <location>
        <begin position="1"/>
        <end position="22"/>
    </location>
</feature>
<accession>A0A2X0L6Q2</accession>
<organism evidence="3 4">
    <name type="scientific">Microbotryum saponariae</name>
    <dbReference type="NCBI Taxonomy" id="289078"/>
    <lineage>
        <taxon>Eukaryota</taxon>
        <taxon>Fungi</taxon>
        <taxon>Dikarya</taxon>
        <taxon>Basidiomycota</taxon>
        <taxon>Pucciniomycotina</taxon>
        <taxon>Microbotryomycetes</taxon>
        <taxon>Microbotryales</taxon>
        <taxon>Microbotryaceae</taxon>
        <taxon>Microbotryum</taxon>
    </lineage>
</organism>
<evidence type="ECO:0000256" key="2">
    <source>
        <dbReference type="SAM" id="Phobius"/>
    </source>
</evidence>
<evidence type="ECO:0000313" key="3">
    <source>
        <dbReference type="EMBL" id="SCZ94481.1"/>
    </source>
</evidence>
<feature type="region of interest" description="Disordered" evidence="1">
    <location>
        <begin position="254"/>
        <end position="280"/>
    </location>
</feature>
<gene>
    <name evidence="3" type="ORF">BZ3500_MVSOF-1268-A1-R1_CHR12-2G03927</name>
</gene>
<dbReference type="AlphaFoldDB" id="A0A2X0L6Q2"/>
<proteinExistence type="predicted"/>
<keyword evidence="2" id="KW-0472">Membrane</keyword>
<keyword evidence="2" id="KW-1133">Transmembrane helix</keyword>
<feature type="region of interest" description="Disordered" evidence="1">
    <location>
        <begin position="1"/>
        <end position="121"/>
    </location>
</feature>
<feature type="compositionally biased region" description="Polar residues" evidence="1">
    <location>
        <begin position="64"/>
        <end position="75"/>
    </location>
</feature>
<reference evidence="4" key="1">
    <citation type="submission" date="2016-10" db="EMBL/GenBank/DDBJ databases">
        <authorList>
            <person name="Jeantristanb JTB J.-T."/>
            <person name="Ricardo R."/>
        </authorList>
    </citation>
    <scope>NUCLEOTIDE SEQUENCE [LARGE SCALE GENOMIC DNA]</scope>
</reference>
<feature type="compositionally biased region" description="Polar residues" evidence="1">
    <location>
        <begin position="267"/>
        <end position="280"/>
    </location>
</feature>
<feature type="region of interest" description="Disordered" evidence="1">
    <location>
        <begin position="159"/>
        <end position="196"/>
    </location>
</feature>
<protein>
    <submittedName>
        <fullName evidence="3">BZ3500_MvSof-1268-A1-R1_Chr12-2g03927 protein</fullName>
    </submittedName>
</protein>
<feature type="transmembrane region" description="Helical" evidence="2">
    <location>
        <begin position="203"/>
        <end position="230"/>
    </location>
</feature>
<evidence type="ECO:0000256" key="1">
    <source>
        <dbReference type="SAM" id="MobiDB-lite"/>
    </source>
</evidence>
<name>A0A2X0L6Q2_9BASI</name>
<keyword evidence="4" id="KW-1185">Reference proteome</keyword>
<dbReference type="EMBL" id="FMWP01000052">
    <property type="protein sequence ID" value="SCZ94481.1"/>
    <property type="molecule type" value="Genomic_DNA"/>
</dbReference>
<sequence length="350" mass="35160">MSRPSSPPSSTPPPPPSPPLNPPSAAYGGSGRDPYLAQSRGLPLTERDRQEGYDVGLLNARPRGSNSHAPSSVDGSSPRLAAGAVGGAGAGAATDRTLGPGLSPSPSLRELTSEKPYLAPHTTKGAGEYGYGAAVGAGTDEAAAASAGAGAGAGVAGSKASGAAAGTGGPGTMAMGTKAEQGGSGSSLLDGSSGRKRSYGRPWYMRPLALVLLIATVIAIALAIGLGVGLSRRRINDTDSSQYEATGANYTSTRFKTTSKSRTTGTVIPSGSYTSSSPRETTITDTLRSSLMYTPSELVDTVTNKPIPAGQATVTAGTTLGTISPLGGERRRRGTYAAPTRLPTIRRGRS</sequence>
<keyword evidence="2" id="KW-0812">Transmembrane</keyword>